<comment type="caution">
    <text evidence="2">The sequence shown here is derived from an EMBL/GenBank/DDBJ whole genome shotgun (WGS) entry which is preliminary data.</text>
</comment>
<feature type="region of interest" description="Disordered" evidence="1">
    <location>
        <begin position="52"/>
        <end position="71"/>
    </location>
</feature>
<dbReference type="Proteomes" id="UP000887013">
    <property type="component" value="Unassembled WGS sequence"/>
</dbReference>
<name>A0A8X6QT60_NEPPI</name>
<dbReference type="AlphaFoldDB" id="A0A8X6QT60"/>
<gene>
    <name evidence="2" type="ORF">NPIL_419551</name>
</gene>
<accession>A0A8X6QT60</accession>
<evidence type="ECO:0000256" key="1">
    <source>
        <dbReference type="SAM" id="MobiDB-lite"/>
    </source>
</evidence>
<evidence type="ECO:0000313" key="2">
    <source>
        <dbReference type="EMBL" id="GFU35564.1"/>
    </source>
</evidence>
<evidence type="ECO:0000313" key="3">
    <source>
        <dbReference type="Proteomes" id="UP000887013"/>
    </source>
</evidence>
<organism evidence="2 3">
    <name type="scientific">Nephila pilipes</name>
    <name type="common">Giant wood spider</name>
    <name type="synonym">Nephila maculata</name>
    <dbReference type="NCBI Taxonomy" id="299642"/>
    <lineage>
        <taxon>Eukaryota</taxon>
        <taxon>Metazoa</taxon>
        <taxon>Ecdysozoa</taxon>
        <taxon>Arthropoda</taxon>
        <taxon>Chelicerata</taxon>
        <taxon>Arachnida</taxon>
        <taxon>Araneae</taxon>
        <taxon>Araneomorphae</taxon>
        <taxon>Entelegynae</taxon>
        <taxon>Araneoidea</taxon>
        <taxon>Nephilidae</taxon>
        <taxon>Nephila</taxon>
    </lineage>
</organism>
<proteinExistence type="predicted"/>
<sequence length="115" mass="13121">MSHIISSGNNIVQIHSQCKSYLLHKISYPMPSNGERTLRYCLVVVSKKSQPRKLRTDGHAHTQSEASFFPTLNGRPIGKQVLTRPHFFSSSLTPHYSEYLEPTLPHRDTDIEFKA</sequence>
<dbReference type="EMBL" id="BMAW01034514">
    <property type="protein sequence ID" value="GFU35564.1"/>
    <property type="molecule type" value="Genomic_DNA"/>
</dbReference>
<keyword evidence="3" id="KW-1185">Reference proteome</keyword>
<reference evidence="2" key="1">
    <citation type="submission" date="2020-08" db="EMBL/GenBank/DDBJ databases">
        <title>Multicomponent nature underlies the extraordinary mechanical properties of spider dragline silk.</title>
        <authorList>
            <person name="Kono N."/>
            <person name="Nakamura H."/>
            <person name="Mori M."/>
            <person name="Yoshida Y."/>
            <person name="Ohtoshi R."/>
            <person name="Malay A.D."/>
            <person name="Moran D.A.P."/>
            <person name="Tomita M."/>
            <person name="Numata K."/>
            <person name="Arakawa K."/>
        </authorList>
    </citation>
    <scope>NUCLEOTIDE SEQUENCE</scope>
</reference>
<protein>
    <submittedName>
        <fullName evidence="2">Uncharacterized protein</fullName>
    </submittedName>
</protein>